<comment type="subcellular location">
    <subcellularLocation>
        <location evidence="1">Cell inner membrane</location>
        <topology evidence="1">Multi-pass membrane protein</topology>
    </subcellularLocation>
    <subcellularLocation>
        <location evidence="8">Cell membrane</location>
        <topology evidence="8">Multi-pass membrane protein</topology>
    </subcellularLocation>
</comment>
<dbReference type="SUPFAM" id="SSF161098">
    <property type="entry name" value="MetI-like"/>
    <property type="match status" value="1"/>
</dbReference>
<organism evidence="10 11">
    <name type="scientific">Diaphorobacter ruginosibacter</name>
    <dbReference type="NCBI Taxonomy" id="1715720"/>
    <lineage>
        <taxon>Bacteria</taxon>
        <taxon>Pseudomonadati</taxon>
        <taxon>Pseudomonadota</taxon>
        <taxon>Betaproteobacteria</taxon>
        <taxon>Burkholderiales</taxon>
        <taxon>Comamonadaceae</taxon>
        <taxon>Diaphorobacter</taxon>
    </lineage>
</organism>
<feature type="transmembrane region" description="Helical" evidence="8">
    <location>
        <begin position="101"/>
        <end position="117"/>
    </location>
</feature>
<evidence type="ECO:0000256" key="3">
    <source>
        <dbReference type="ARBA" id="ARBA00022448"/>
    </source>
</evidence>
<dbReference type="KEGG" id="drg:H9K76_10240"/>
<evidence type="ECO:0000259" key="9">
    <source>
        <dbReference type="PROSITE" id="PS50928"/>
    </source>
</evidence>
<dbReference type="GO" id="GO:0006865">
    <property type="term" value="P:amino acid transport"/>
    <property type="evidence" value="ECO:0007669"/>
    <property type="project" value="TreeGrafter"/>
</dbReference>
<dbReference type="EMBL" id="CP060714">
    <property type="protein sequence ID" value="QNN59123.1"/>
    <property type="molecule type" value="Genomic_DNA"/>
</dbReference>
<dbReference type="InterPro" id="IPR010065">
    <property type="entry name" value="AA_ABC_transptr_permease_3TM"/>
</dbReference>
<comment type="similarity">
    <text evidence="2">Belongs to the binding-protein-dependent transport system permease family. HisMQ subfamily.</text>
</comment>
<evidence type="ECO:0000313" key="10">
    <source>
        <dbReference type="EMBL" id="QNN59123.1"/>
    </source>
</evidence>
<sequence>MSIQMDFSLFAKPEFLTQVGKGLINTLELAAIAFALAMTVAVVIAVMRMSANKLCVWTATAYVEYHQNVPLLVHIFLWYFGVAAILPEAAQQWINAHNSEFIFAFIGIGLCLGAYMSEDLRGGIRSIPASQLEASRALGLSYLQAARLVIMPQALRIALPPLINHTVLLFKNTSLAMTVGVAELTYVTKEVESATFKTFEVYLASTVIYLVLSLLLMWAGALIEHRTKIKTR</sequence>
<keyword evidence="4" id="KW-1003">Cell membrane</keyword>
<evidence type="ECO:0000256" key="7">
    <source>
        <dbReference type="ARBA" id="ARBA00023136"/>
    </source>
</evidence>
<dbReference type="InterPro" id="IPR043429">
    <property type="entry name" value="ArtM/GltK/GlnP/TcyL/YhdX-like"/>
</dbReference>
<feature type="transmembrane region" description="Helical" evidence="8">
    <location>
        <begin position="71"/>
        <end position="89"/>
    </location>
</feature>
<evidence type="ECO:0000313" key="11">
    <source>
        <dbReference type="Proteomes" id="UP000515811"/>
    </source>
</evidence>
<dbReference type="AlphaFoldDB" id="A0A7G9RU48"/>
<dbReference type="NCBIfam" id="TIGR01726">
    <property type="entry name" value="HEQRo_perm_3TM"/>
    <property type="match status" value="1"/>
</dbReference>
<dbReference type="GO" id="GO:0022857">
    <property type="term" value="F:transmembrane transporter activity"/>
    <property type="evidence" value="ECO:0007669"/>
    <property type="project" value="InterPro"/>
</dbReference>
<reference evidence="10 11" key="1">
    <citation type="submission" date="2020-08" db="EMBL/GenBank/DDBJ databases">
        <title>Genome sequence of Diaphorobacter ruginosibacter DSM 27467T.</title>
        <authorList>
            <person name="Hyun D.-W."/>
            <person name="Bae J.-W."/>
        </authorList>
    </citation>
    <scope>NUCLEOTIDE SEQUENCE [LARGE SCALE GENOMIC DNA]</scope>
    <source>
        <strain evidence="10 11">DSM 27467</strain>
    </source>
</reference>
<evidence type="ECO:0000256" key="1">
    <source>
        <dbReference type="ARBA" id="ARBA00004429"/>
    </source>
</evidence>
<feature type="transmembrane region" description="Helical" evidence="8">
    <location>
        <begin position="29"/>
        <end position="51"/>
    </location>
</feature>
<evidence type="ECO:0000256" key="5">
    <source>
        <dbReference type="ARBA" id="ARBA00022692"/>
    </source>
</evidence>
<protein>
    <submittedName>
        <fullName evidence="10">Amino acid ABC transporter permease</fullName>
    </submittedName>
</protein>
<keyword evidence="6 8" id="KW-1133">Transmembrane helix</keyword>
<feature type="transmembrane region" description="Helical" evidence="8">
    <location>
        <begin position="201"/>
        <end position="223"/>
    </location>
</feature>
<evidence type="ECO:0000256" key="8">
    <source>
        <dbReference type="RuleBase" id="RU363032"/>
    </source>
</evidence>
<accession>A0A7G9RU48</accession>
<dbReference type="Proteomes" id="UP000515811">
    <property type="component" value="Chromosome"/>
</dbReference>
<dbReference type="GO" id="GO:0043190">
    <property type="term" value="C:ATP-binding cassette (ABC) transporter complex"/>
    <property type="evidence" value="ECO:0007669"/>
    <property type="project" value="InterPro"/>
</dbReference>
<dbReference type="Gene3D" id="1.10.3720.10">
    <property type="entry name" value="MetI-like"/>
    <property type="match status" value="1"/>
</dbReference>
<name>A0A7G9RU48_9BURK</name>
<keyword evidence="3 8" id="KW-0813">Transport</keyword>
<dbReference type="RefSeq" id="WP_187600061.1">
    <property type="nucleotide sequence ID" value="NZ_CP060714.1"/>
</dbReference>
<evidence type="ECO:0000256" key="2">
    <source>
        <dbReference type="ARBA" id="ARBA00010072"/>
    </source>
</evidence>
<keyword evidence="11" id="KW-1185">Reference proteome</keyword>
<proteinExistence type="inferred from homology"/>
<keyword evidence="5 8" id="KW-0812">Transmembrane</keyword>
<feature type="domain" description="ABC transmembrane type-1" evidence="9">
    <location>
        <begin position="23"/>
        <end position="220"/>
    </location>
</feature>
<dbReference type="Pfam" id="PF00528">
    <property type="entry name" value="BPD_transp_1"/>
    <property type="match status" value="1"/>
</dbReference>
<evidence type="ECO:0000256" key="6">
    <source>
        <dbReference type="ARBA" id="ARBA00022989"/>
    </source>
</evidence>
<gene>
    <name evidence="10" type="ORF">H9K76_10240</name>
</gene>
<dbReference type="PANTHER" id="PTHR30614:SF47">
    <property type="entry name" value="ABC TRANSPORTER PERMEASE"/>
    <property type="match status" value="1"/>
</dbReference>
<dbReference type="InterPro" id="IPR000515">
    <property type="entry name" value="MetI-like"/>
</dbReference>
<dbReference type="PROSITE" id="PS50928">
    <property type="entry name" value="ABC_TM1"/>
    <property type="match status" value="1"/>
</dbReference>
<keyword evidence="7 8" id="KW-0472">Membrane</keyword>
<dbReference type="InterPro" id="IPR035906">
    <property type="entry name" value="MetI-like_sf"/>
</dbReference>
<dbReference type="CDD" id="cd06261">
    <property type="entry name" value="TM_PBP2"/>
    <property type="match status" value="1"/>
</dbReference>
<dbReference type="PANTHER" id="PTHR30614">
    <property type="entry name" value="MEMBRANE COMPONENT OF AMINO ACID ABC TRANSPORTER"/>
    <property type="match status" value="1"/>
</dbReference>
<evidence type="ECO:0000256" key="4">
    <source>
        <dbReference type="ARBA" id="ARBA00022475"/>
    </source>
</evidence>